<dbReference type="AlphaFoldDB" id="A0AAD2K0T5"/>
<name>A0AAD2K0T5_9AGAR</name>
<accession>A0AAD2K0T5</accession>
<proteinExistence type="predicted"/>
<comment type="caution">
    <text evidence="2">The sequence shown here is derived from an EMBL/GenBank/DDBJ whole genome shotgun (WGS) entry which is preliminary data.</text>
</comment>
<gene>
    <name evidence="2" type="ORF">MYCIT1_LOCUS18474</name>
</gene>
<feature type="compositionally biased region" description="Basic and acidic residues" evidence="1">
    <location>
        <begin position="56"/>
        <end position="68"/>
    </location>
</feature>
<sequence length="68" mass="7371">MKHPSDKVVDAFVGTVGLEQRQEDSGSATNVGNGPDSPASCATIHRPIAKRPAKNPYKDQIEKLARER</sequence>
<feature type="region of interest" description="Disordered" evidence="1">
    <location>
        <begin position="19"/>
        <end position="68"/>
    </location>
</feature>
<evidence type="ECO:0000256" key="1">
    <source>
        <dbReference type="SAM" id="MobiDB-lite"/>
    </source>
</evidence>
<evidence type="ECO:0000313" key="3">
    <source>
        <dbReference type="Proteomes" id="UP001295794"/>
    </source>
</evidence>
<dbReference type="Proteomes" id="UP001295794">
    <property type="component" value="Unassembled WGS sequence"/>
</dbReference>
<dbReference type="EMBL" id="CAVNYO010000183">
    <property type="protein sequence ID" value="CAK5272665.1"/>
    <property type="molecule type" value="Genomic_DNA"/>
</dbReference>
<organism evidence="2 3">
    <name type="scientific">Mycena citricolor</name>
    <dbReference type="NCBI Taxonomy" id="2018698"/>
    <lineage>
        <taxon>Eukaryota</taxon>
        <taxon>Fungi</taxon>
        <taxon>Dikarya</taxon>
        <taxon>Basidiomycota</taxon>
        <taxon>Agaricomycotina</taxon>
        <taxon>Agaricomycetes</taxon>
        <taxon>Agaricomycetidae</taxon>
        <taxon>Agaricales</taxon>
        <taxon>Marasmiineae</taxon>
        <taxon>Mycenaceae</taxon>
        <taxon>Mycena</taxon>
    </lineage>
</organism>
<keyword evidence="3" id="KW-1185">Reference proteome</keyword>
<reference evidence="2" key="1">
    <citation type="submission" date="2023-11" db="EMBL/GenBank/DDBJ databases">
        <authorList>
            <person name="De Vega J J."/>
            <person name="De Vega J J."/>
        </authorList>
    </citation>
    <scope>NUCLEOTIDE SEQUENCE</scope>
</reference>
<protein>
    <submittedName>
        <fullName evidence="2">Uncharacterized protein</fullName>
    </submittedName>
</protein>
<evidence type="ECO:0000313" key="2">
    <source>
        <dbReference type="EMBL" id="CAK5272665.1"/>
    </source>
</evidence>